<feature type="transmembrane region" description="Helical" evidence="9">
    <location>
        <begin position="303"/>
        <end position="321"/>
    </location>
</feature>
<evidence type="ECO:0000256" key="8">
    <source>
        <dbReference type="SAM" id="MobiDB-lite"/>
    </source>
</evidence>
<dbReference type="Pfam" id="PF03845">
    <property type="entry name" value="Spore_permease"/>
    <property type="match status" value="1"/>
</dbReference>
<evidence type="ECO:0000256" key="9">
    <source>
        <dbReference type="SAM" id="Phobius"/>
    </source>
</evidence>
<evidence type="ECO:0000256" key="5">
    <source>
        <dbReference type="ARBA" id="ARBA00022692"/>
    </source>
</evidence>
<evidence type="ECO:0000256" key="3">
    <source>
        <dbReference type="ARBA" id="ARBA00022448"/>
    </source>
</evidence>
<keyword evidence="11" id="KW-1185">Reference proteome</keyword>
<name>A0A1R1F2N6_9BACL</name>
<feature type="transmembrane region" description="Helical" evidence="9">
    <location>
        <begin position="333"/>
        <end position="353"/>
    </location>
</feature>
<feature type="region of interest" description="Disordered" evidence="8">
    <location>
        <begin position="361"/>
        <end position="405"/>
    </location>
</feature>
<feature type="transmembrane region" description="Helical" evidence="9">
    <location>
        <begin position="80"/>
        <end position="101"/>
    </location>
</feature>
<evidence type="ECO:0000313" key="11">
    <source>
        <dbReference type="Proteomes" id="UP000187172"/>
    </source>
</evidence>
<dbReference type="RefSeq" id="WP_076167711.1">
    <property type="nucleotide sequence ID" value="NZ_MRTP01000001.1"/>
</dbReference>
<feature type="transmembrane region" description="Helical" evidence="9">
    <location>
        <begin position="185"/>
        <end position="204"/>
    </location>
</feature>
<keyword evidence="5 9" id="KW-0812">Transmembrane</keyword>
<dbReference type="Proteomes" id="UP000187172">
    <property type="component" value="Unassembled WGS sequence"/>
</dbReference>
<keyword evidence="4" id="KW-0309">Germination</keyword>
<evidence type="ECO:0000256" key="1">
    <source>
        <dbReference type="ARBA" id="ARBA00004141"/>
    </source>
</evidence>
<proteinExistence type="inferred from homology"/>
<comment type="caution">
    <text evidence="10">The sequence shown here is derived from an EMBL/GenBank/DDBJ whole genome shotgun (WGS) entry which is preliminary data.</text>
</comment>
<evidence type="ECO:0000256" key="7">
    <source>
        <dbReference type="ARBA" id="ARBA00023136"/>
    </source>
</evidence>
<sequence>MDKGKISALQFALLMYLYIIGTAALVQPHTLVSIAGQDAWFSVIIVGIIQLGLITLYMKLGFRYPKQTIIEYGRILTGKWFGSAIAVVYMFYFLILTAYVARNIGNFIGSVVLPQTPLVVNMVVILIPVLYGCYLGIEVIGRTGEILYPWAMGVFVITALLLIPKMHPGELFPMFPEGVMPAIKAGYPLLGFPSLEISICLLLIPFVQNQQKIKKYFYVTSVGTLISGALLSVITIMVLGVDMTARSPYAVYDVAREIRIERVLERAEVIVGIIWLITSFMKLLICFYGTVITTVQCFDVINYKSLVIPFFFLLLPLSLWVLRNTAELEWSGIVYPMMAVFPGFVIPAALLIVGNFRSRNKQGSEAQTQPQSQLQPQSQPQSQSQSQSLPQSQMQSQSQPYPQPE</sequence>
<feature type="transmembrane region" description="Helical" evidence="9">
    <location>
        <begin position="146"/>
        <end position="165"/>
    </location>
</feature>
<evidence type="ECO:0000256" key="4">
    <source>
        <dbReference type="ARBA" id="ARBA00022544"/>
    </source>
</evidence>
<feature type="compositionally biased region" description="Low complexity" evidence="8">
    <location>
        <begin position="367"/>
        <end position="405"/>
    </location>
</feature>
<feature type="transmembrane region" description="Helical" evidence="9">
    <location>
        <begin position="269"/>
        <end position="291"/>
    </location>
</feature>
<evidence type="ECO:0000313" key="10">
    <source>
        <dbReference type="EMBL" id="OMF58290.1"/>
    </source>
</evidence>
<keyword evidence="3" id="KW-0813">Transport</keyword>
<feature type="transmembrane region" description="Helical" evidence="9">
    <location>
        <begin position="107"/>
        <end position="134"/>
    </location>
</feature>
<gene>
    <name evidence="10" type="ORF">BK138_07045</name>
</gene>
<dbReference type="GO" id="GO:0009847">
    <property type="term" value="P:spore germination"/>
    <property type="evidence" value="ECO:0007669"/>
    <property type="project" value="InterPro"/>
</dbReference>
<dbReference type="AlphaFoldDB" id="A0A1R1F2N6"/>
<dbReference type="Gene3D" id="1.20.1740.10">
    <property type="entry name" value="Amino acid/polyamine transporter I"/>
    <property type="match status" value="1"/>
</dbReference>
<feature type="transmembrane region" description="Helical" evidence="9">
    <location>
        <begin position="216"/>
        <end position="239"/>
    </location>
</feature>
<feature type="transmembrane region" description="Helical" evidence="9">
    <location>
        <begin position="39"/>
        <end position="60"/>
    </location>
</feature>
<dbReference type="GO" id="GO:0016020">
    <property type="term" value="C:membrane"/>
    <property type="evidence" value="ECO:0007669"/>
    <property type="project" value="UniProtKB-SubCell"/>
</dbReference>
<dbReference type="EMBL" id="MRTP01000001">
    <property type="protein sequence ID" value="OMF58290.1"/>
    <property type="molecule type" value="Genomic_DNA"/>
</dbReference>
<dbReference type="InterPro" id="IPR004761">
    <property type="entry name" value="Spore_GerAB"/>
</dbReference>
<comment type="similarity">
    <text evidence="2">Belongs to the amino acid-polyamine-organocation (APC) superfamily. Spore germination protein (SGP) (TC 2.A.3.9) family.</text>
</comment>
<accession>A0A1R1F2N6</accession>
<dbReference type="PANTHER" id="PTHR34975">
    <property type="entry name" value="SPORE GERMINATION PROTEIN A2"/>
    <property type="match status" value="1"/>
</dbReference>
<dbReference type="STRING" id="297318.BK138_07045"/>
<protein>
    <submittedName>
        <fullName evidence="10">Uncharacterized protein</fullName>
    </submittedName>
</protein>
<evidence type="ECO:0000256" key="6">
    <source>
        <dbReference type="ARBA" id="ARBA00022989"/>
    </source>
</evidence>
<feature type="transmembrane region" description="Helical" evidence="9">
    <location>
        <begin position="7"/>
        <end position="27"/>
    </location>
</feature>
<evidence type="ECO:0000256" key="2">
    <source>
        <dbReference type="ARBA" id="ARBA00007998"/>
    </source>
</evidence>
<dbReference type="PANTHER" id="PTHR34975:SF2">
    <property type="entry name" value="SPORE GERMINATION PROTEIN A2"/>
    <property type="match status" value="1"/>
</dbReference>
<comment type="subcellular location">
    <subcellularLocation>
        <location evidence="1">Membrane</location>
        <topology evidence="1">Multi-pass membrane protein</topology>
    </subcellularLocation>
</comment>
<reference evidence="10 11" key="1">
    <citation type="submission" date="2016-11" db="EMBL/GenBank/DDBJ databases">
        <title>Paenibacillus species isolates.</title>
        <authorList>
            <person name="Beno S.M."/>
        </authorList>
    </citation>
    <scope>NUCLEOTIDE SEQUENCE [LARGE SCALE GENOMIC DNA]</scope>
    <source>
        <strain evidence="10 11">FSL R5-0378</strain>
    </source>
</reference>
<keyword evidence="6 9" id="KW-1133">Transmembrane helix</keyword>
<dbReference type="NCBIfam" id="TIGR00912">
    <property type="entry name" value="2A0309"/>
    <property type="match status" value="1"/>
</dbReference>
<keyword evidence="7 9" id="KW-0472">Membrane</keyword>
<organism evidence="10 11">
    <name type="scientific">Paenibacillus rhizosphaerae</name>
    <dbReference type="NCBI Taxonomy" id="297318"/>
    <lineage>
        <taxon>Bacteria</taxon>
        <taxon>Bacillati</taxon>
        <taxon>Bacillota</taxon>
        <taxon>Bacilli</taxon>
        <taxon>Bacillales</taxon>
        <taxon>Paenibacillaceae</taxon>
        <taxon>Paenibacillus</taxon>
    </lineage>
</organism>